<gene>
    <name evidence="1" type="ORF">J3R30DRAFT_3457747</name>
</gene>
<protein>
    <recommendedName>
        <fullName evidence="3">Thiamine pyrophosphate enzyme N-terminal TPP-binding domain-containing protein</fullName>
    </recommendedName>
</protein>
<organism evidence="1 2">
    <name type="scientific">Lentinula aciculospora</name>
    <dbReference type="NCBI Taxonomy" id="153920"/>
    <lineage>
        <taxon>Eukaryota</taxon>
        <taxon>Fungi</taxon>
        <taxon>Dikarya</taxon>
        <taxon>Basidiomycota</taxon>
        <taxon>Agaricomycotina</taxon>
        <taxon>Agaricomycetes</taxon>
        <taxon>Agaricomycetidae</taxon>
        <taxon>Agaricales</taxon>
        <taxon>Marasmiineae</taxon>
        <taxon>Omphalotaceae</taxon>
        <taxon>Lentinula</taxon>
    </lineage>
</organism>
<reference evidence="1" key="1">
    <citation type="submission" date="2022-08" db="EMBL/GenBank/DDBJ databases">
        <title>A Global Phylogenomic Analysis of the Shiitake Genus Lentinula.</title>
        <authorList>
            <consortium name="DOE Joint Genome Institute"/>
            <person name="Sierra-Patev S."/>
            <person name="Min B."/>
            <person name="Naranjo-Ortiz M."/>
            <person name="Looney B."/>
            <person name="Konkel Z."/>
            <person name="Slot J.C."/>
            <person name="Sakamoto Y."/>
            <person name="Steenwyk J.L."/>
            <person name="Rokas A."/>
            <person name="Carro J."/>
            <person name="Camarero S."/>
            <person name="Ferreira P."/>
            <person name="Molpeceres G."/>
            <person name="Ruiz-Duenas F.J."/>
            <person name="Serrano A."/>
            <person name="Henrissat B."/>
            <person name="Drula E."/>
            <person name="Hughes K.W."/>
            <person name="Mata J.L."/>
            <person name="Ishikawa N.K."/>
            <person name="Vargas-Isla R."/>
            <person name="Ushijima S."/>
            <person name="Smith C.A."/>
            <person name="Ahrendt S."/>
            <person name="Andreopoulos W."/>
            <person name="He G."/>
            <person name="Labutti K."/>
            <person name="Lipzen A."/>
            <person name="Ng V."/>
            <person name="Riley R."/>
            <person name="Sandor L."/>
            <person name="Barry K."/>
            <person name="Martinez A.T."/>
            <person name="Xiao Y."/>
            <person name="Gibbons J.G."/>
            <person name="Terashima K."/>
            <person name="Grigoriev I.V."/>
            <person name="Hibbett D.S."/>
        </authorList>
    </citation>
    <scope>NUCLEOTIDE SEQUENCE</scope>
    <source>
        <strain evidence="1">JLM2183</strain>
    </source>
</reference>
<evidence type="ECO:0000313" key="2">
    <source>
        <dbReference type="Proteomes" id="UP001150266"/>
    </source>
</evidence>
<dbReference type="Gene3D" id="3.40.50.970">
    <property type="match status" value="1"/>
</dbReference>
<keyword evidence="2" id="KW-1185">Reference proteome</keyword>
<dbReference type="OrthoDB" id="3970464at2759"/>
<dbReference type="Proteomes" id="UP001150266">
    <property type="component" value="Unassembled WGS sequence"/>
</dbReference>
<comment type="caution">
    <text evidence="1">The sequence shown here is derived from an EMBL/GenBank/DDBJ whole genome shotgun (WGS) entry which is preliminary data.</text>
</comment>
<feature type="non-terminal residue" evidence="1">
    <location>
        <position position="61"/>
    </location>
</feature>
<evidence type="ECO:0000313" key="1">
    <source>
        <dbReference type="EMBL" id="KAJ4482198.1"/>
    </source>
</evidence>
<dbReference type="EMBL" id="JAOTPV010000005">
    <property type="protein sequence ID" value="KAJ4482198.1"/>
    <property type="molecule type" value="Genomic_DNA"/>
</dbReference>
<evidence type="ECO:0008006" key="3">
    <source>
        <dbReference type="Google" id="ProtNLM"/>
    </source>
</evidence>
<accession>A0A9W9DR23</accession>
<dbReference type="AlphaFoldDB" id="A0A9W9DR23"/>
<name>A0A9W9DR23_9AGAR</name>
<proteinExistence type="predicted"/>
<sequence length="61" mass="6724">MLAATEKALEAEMNRLKLAVKTLQGEEKSEEIYIGSYLLARLEELGVTSMFGVPGDFNLGF</sequence>